<gene>
    <name evidence="3" type="ORF">CKQ80_09910</name>
</gene>
<dbReference type="HAMAP" id="MF_00460">
    <property type="entry name" value="UPF0125_RnfH"/>
    <property type="match status" value="1"/>
</dbReference>
<evidence type="ECO:0000313" key="3">
    <source>
        <dbReference type="EMBL" id="PAW55607.1"/>
    </source>
</evidence>
<evidence type="ECO:0000256" key="1">
    <source>
        <dbReference type="ARBA" id="ARBA00010645"/>
    </source>
</evidence>
<dbReference type="Gene3D" id="3.10.20.280">
    <property type="entry name" value="RnfH-like"/>
    <property type="match status" value="1"/>
</dbReference>
<sequence>MVDPVIEIEVVYAAVDRQLLRTLSVPEGTTVREAVLKSGIGDEFPELDLSDCPLGIFGKVVADPRARLIQAGERIEIYRPLLADPKEVRRLRAAKAAEAKARNQ</sequence>
<dbReference type="InterPro" id="IPR037021">
    <property type="entry name" value="RnfH_sf"/>
</dbReference>
<dbReference type="Proteomes" id="UP000217830">
    <property type="component" value="Unassembled WGS sequence"/>
</dbReference>
<comment type="similarity">
    <text evidence="1 2">Belongs to the UPF0125 (RnfH) family.</text>
</comment>
<dbReference type="RefSeq" id="WP_047291158.1">
    <property type="nucleotide sequence ID" value="NZ_NRSS01000004.1"/>
</dbReference>
<dbReference type="AlphaFoldDB" id="A0A2A2PJJ1"/>
<organism evidence="3 4">
    <name type="scientific">Pseudomonas moraviensis</name>
    <dbReference type="NCBI Taxonomy" id="321662"/>
    <lineage>
        <taxon>Bacteria</taxon>
        <taxon>Pseudomonadati</taxon>
        <taxon>Pseudomonadota</taxon>
        <taxon>Gammaproteobacteria</taxon>
        <taxon>Pseudomonadales</taxon>
        <taxon>Pseudomonadaceae</taxon>
        <taxon>Pseudomonas</taxon>
    </lineage>
</organism>
<name>A0A2A2PJJ1_9PSED</name>
<dbReference type="SUPFAM" id="SSF54285">
    <property type="entry name" value="MoaD/ThiS"/>
    <property type="match status" value="1"/>
</dbReference>
<comment type="caution">
    <text evidence="3">The sequence shown here is derived from an EMBL/GenBank/DDBJ whole genome shotgun (WGS) entry which is preliminary data.</text>
</comment>
<reference evidence="3 4" key="1">
    <citation type="submission" date="2017-08" db="EMBL/GenBank/DDBJ databases">
        <title>Draft Genome Sequence of Pseudomonas moraviensis TYU6, isolated from Taxus cuspidata by using PacBio Single-Molecule Real-Time Technology.</title>
        <authorList>
            <person name="Baek K.-H."/>
            <person name="Mishra A.K."/>
        </authorList>
    </citation>
    <scope>NUCLEOTIDE SEQUENCE [LARGE SCALE GENOMIC DNA]</scope>
    <source>
        <strain evidence="3 4">TYU6</strain>
    </source>
</reference>
<accession>A0A2A2PJJ1</accession>
<dbReference type="PANTHER" id="PTHR37483:SF1">
    <property type="entry name" value="UPF0125 PROTEIN RATB"/>
    <property type="match status" value="1"/>
</dbReference>
<proteinExistence type="inferred from homology"/>
<evidence type="ECO:0000256" key="2">
    <source>
        <dbReference type="HAMAP-Rule" id="MF_00460"/>
    </source>
</evidence>
<evidence type="ECO:0000313" key="4">
    <source>
        <dbReference type="Proteomes" id="UP000217830"/>
    </source>
</evidence>
<dbReference type="EMBL" id="NRST01000001">
    <property type="protein sequence ID" value="PAW55607.1"/>
    <property type="molecule type" value="Genomic_DNA"/>
</dbReference>
<dbReference type="NCBIfam" id="NF002490">
    <property type="entry name" value="PRK01777.1"/>
    <property type="match status" value="1"/>
</dbReference>
<protein>
    <recommendedName>
        <fullName evidence="2">UPF0125 protein CKQ80_09910</fullName>
    </recommendedName>
</protein>
<dbReference type="Pfam" id="PF03658">
    <property type="entry name" value="Ub-RnfH"/>
    <property type="match status" value="1"/>
</dbReference>
<dbReference type="InterPro" id="IPR005346">
    <property type="entry name" value="RnfH"/>
</dbReference>
<dbReference type="InterPro" id="IPR016155">
    <property type="entry name" value="Mopterin_synth/thiamin_S_b"/>
</dbReference>
<dbReference type="PANTHER" id="PTHR37483">
    <property type="entry name" value="UPF0125 PROTEIN RATB"/>
    <property type="match status" value="1"/>
</dbReference>
<keyword evidence="4" id="KW-1185">Reference proteome</keyword>